<accession>A0A268EFY9</accession>
<comment type="caution">
    <text evidence="4">The sequence shown here is derived from an EMBL/GenBank/DDBJ whole genome shotgun (WGS) entry which is preliminary data.</text>
</comment>
<feature type="transmembrane region" description="Helical" evidence="1">
    <location>
        <begin position="132"/>
        <end position="156"/>
    </location>
</feature>
<feature type="transmembrane region" description="Helical" evidence="1">
    <location>
        <begin position="216"/>
        <end position="233"/>
    </location>
</feature>
<feature type="domain" description="Cytochrome c assembly protein" evidence="2">
    <location>
        <begin position="68"/>
        <end position="266"/>
    </location>
</feature>
<dbReference type="EMBL" id="NPBY01000083">
    <property type="protein sequence ID" value="PAD72045.1"/>
    <property type="molecule type" value="Genomic_DNA"/>
</dbReference>
<dbReference type="EMBL" id="WOAA01000017">
    <property type="protein sequence ID" value="MUG67764.1"/>
    <property type="molecule type" value="Genomic_DNA"/>
</dbReference>
<organism evidence="4 5">
    <name type="scientific">Paenibacillus campinasensis</name>
    <dbReference type="NCBI Taxonomy" id="66347"/>
    <lineage>
        <taxon>Bacteria</taxon>
        <taxon>Bacillati</taxon>
        <taxon>Bacillota</taxon>
        <taxon>Bacilli</taxon>
        <taxon>Bacillales</taxon>
        <taxon>Paenibacillaceae</taxon>
        <taxon>Paenibacillus</taxon>
    </lineage>
</organism>
<evidence type="ECO:0000313" key="6">
    <source>
        <dbReference type="Proteomes" id="UP000435177"/>
    </source>
</evidence>
<dbReference type="RefSeq" id="WP_095267776.1">
    <property type="nucleotide sequence ID" value="NZ_NPBY01000083.1"/>
</dbReference>
<evidence type="ECO:0000256" key="1">
    <source>
        <dbReference type="SAM" id="Phobius"/>
    </source>
</evidence>
<keyword evidence="1" id="KW-0812">Transmembrane</keyword>
<keyword evidence="1" id="KW-1133">Transmembrane helix</keyword>
<reference evidence="4 5" key="1">
    <citation type="submission" date="2017-07" db="EMBL/GenBank/DDBJ databases">
        <title>Isolation and whole genome analysis of endospore-forming bacteria from heroin.</title>
        <authorList>
            <person name="Kalinowski J."/>
            <person name="Ahrens B."/>
            <person name="Al-Dilaimi A."/>
            <person name="Winkler A."/>
            <person name="Wibberg D."/>
            <person name="Schleenbecker U."/>
            <person name="Ruckert C."/>
            <person name="Wolfel R."/>
            <person name="Grass G."/>
        </authorList>
    </citation>
    <scope>NUCLEOTIDE SEQUENCE [LARGE SCALE GENOMIC DNA]</scope>
    <source>
        <strain evidence="4 5">7537-G1</strain>
    </source>
</reference>
<evidence type="ECO:0000313" key="4">
    <source>
        <dbReference type="EMBL" id="PAD72045.1"/>
    </source>
</evidence>
<dbReference type="PANTHER" id="PTHR38034">
    <property type="entry name" value="INNER MEMBRANE PROTEIN YPJD"/>
    <property type="match status" value="1"/>
</dbReference>
<feature type="transmembrane region" description="Helical" evidence="1">
    <location>
        <begin position="94"/>
        <end position="112"/>
    </location>
</feature>
<feature type="transmembrane region" description="Helical" evidence="1">
    <location>
        <begin position="35"/>
        <end position="57"/>
    </location>
</feature>
<dbReference type="PANTHER" id="PTHR38034:SF1">
    <property type="entry name" value="INNER MEMBRANE PROTEIN YPJD"/>
    <property type="match status" value="1"/>
</dbReference>
<evidence type="ECO:0000313" key="3">
    <source>
        <dbReference type="EMBL" id="MUG67764.1"/>
    </source>
</evidence>
<keyword evidence="1" id="KW-0472">Membrane</keyword>
<dbReference type="InterPro" id="IPR052372">
    <property type="entry name" value="YpjD/HemX"/>
</dbReference>
<gene>
    <name evidence="4" type="ORF">CHH67_23315</name>
    <name evidence="3" type="ORF">GNP94_17380</name>
</gene>
<name>A0A268EFY9_9BACL</name>
<feature type="transmembrane region" description="Helical" evidence="1">
    <location>
        <begin position="245"/>
        <end position="265"/>
    </location>
</feature>
<dbReference type="OrthoDB" id="2417400at2"/>
<proteinExistence type="predicted"/>
<dbReference type="InterPro" id="IPR002541">
    <property type="entry name" value="Cyt_c_assembly"/>
</dbReference>
<feature type="transmembrane region" description="Helical" evidence="1">
    <location>
        <begin position="181"/>
        <end position="204"/>
    </location>
</feature>
<sequence>MLLNLIYNTGICIYALSLLFYISDCVSRNPVAKRIGTGLLVITSLLLAAGIGLRAMTEGHFPVSTPSDFLLLLAFSIAVISLAFHWLNKSEYAILLMNIVGFAVMLLNRQWISEGNNVLTSWETEQRLLLLHIGLASISFAALTVGAVFAAMYMFLHRKLKVKQWNDTIRRLPSLEMLDLYSYRALIIGTWILVGSLALAVVSVASAGRWSLLTDIKVLTTLIALGMYMVYFMKRRLWKYTGKQAALWALVGYGFIVLNFFLNAWSNFHSWAGV</sequence>
<dbReference type="AlphaFoldDB" id="A0A268EFY9"/>
<dbReference type="Proteomes" id="UP000215596">
    <property type="component" value="Unassembled WGS sequence"/>
</dbReference>
<feature type="transmembrane region" description="Helical" evidence="1">
    <location>
        <begin position="69"/>
        <end position="87"/>
    </location>
</feature>
<dbReference type="GO" id="GO:0020037">
    <property type="term" value="F:heme binding"/>
    <property type="evidence" value="ECO:0007669"/>
    <property type="project" value="InterPro"/>
</dbReference>
<dbReference type="GO" id="GO:0017004">
    <property type="term" value="P:cytochrome complex assembly"/>
    <property type="evidence" value="ECO:0007669"/>
    <property type="project" value="InterPro"/>
</dbReference>
<dbReference type="Proteomes" id="UP000435177">
    <property type="component" value="Unassembled WGS sequence"/>
</dbReference>
<protein>
    <submittedName>
        <fullName evidence="4">ABC transporter permease</fullName>
    </submittedName>
</protein>
<feature type="transmembrane region" description="Helical" evidence="1">
    <location>
        <begin position="6"/>
        <end position="23"/>
    </location>
</feature>
<evidence type="ECO:0000313" key="5">
    <source>
        <dbReference type="Proteomes" id="UP000215596"/>
    </source>
</evidence>
<reference evidence="3 6" key="2">
    <citation type="submission" date="2019-11" db="EMBL/GenBank/DDBJ databases">
        <title>Draft genome sequences of five Paenibacillus species of dairy origin.</title>
        <authorList>
            <person name="Olajide A.M."/>
            <person name="Chen S."/>
            <person name="Lapointe G."/>
        </authorList>
    </citation>
    <scope>NUCLEOTIDE SEQUENCE [LARGE SCALE GENOMIC DNA]</scope>
    <source>
        <strain evidence="3 6">3CS1</strain>
    </source>
</reference>
<evidence type="ECO:0000259" key="2">
    <source>
        <dbReference type="Pfam" id="PF01578"/>
    </source>
</evidence>
<dbReference type="Pfam" id="PF01578">
    <property type="entry name" value="Cytochrom_C_asm"/>
    <property type="match status" value="1"/>
</dbReference>
<keyword evidence="6" id="KW-1185">Reference proteome</keyword>